<dbReference type="PANTHER" id="PTHR44688">
    <property type="entry name" value="DNA-BINDING TRANSCRIPTIONAL ACTIVATOR DEVR_DOSR"/>
    <property type="match status" value="1"/>
</dbReference>
<organism evidence="5 6">
    <name type="scientific">Corynebacterium suranareeae</name>
    <dbReference type="NCBI Taxonomy" id="2506452"/>
    <lineage>
        <taxon>Bacteria</taxon>
        <taxon>Bacillati</taxon>
        <taxon>Actinomycetota</taxon>
        <taxon>Actinomycetes</taxon>
        <taxon>Mycobacteriales</taxon>
        <taxon>Corynebacteriaceae</taxon>
        <taxon>Corynebacterium</taxon>
    </lineage>
</organism>
<dbReference type="PROSITE" id="PS50043">
    <property type="entry name" value="HTH_LUXR_2"/>
    <property type="match status" value="1"/>
</dbReference>
<name>A0A160PRA7_9CORY</name>
<dbReference type="SUPFAM" id="SSF48452">
    <property type="entry name" value="TPR-like"/>
    <property type="match status" value="1"/>
</dbReference>
<accession>A0A160PRA7</accession>
<evidence type="ECO:0000256" key="3">
    <source>
        <dbReference type="ARBA" id="ARBA00023163"/>
    </source>
</evidence>
<dbReference type="RefSeq" id="WP_096457635.1">
    <property type="nucleotide sequence ID" value="NZ_AP017369.1"/>
</dbReference>
<gene>
    <name evidence="5" type="ORF">N24_2465</name>
</gene>
<evidence type="ECO:0000313" key="5">
    <source>
        <dbReference type="EMBL" id="BAU96727.1"/>
    </source>
</evidence>
<evidence type="ECO:0000259" key="4">
    <source>
        <dbReference type="PROSITE" id="PS50043"/>
    </source>
</evidence>
<feature type="domain" description="HTH luxR-type" evidence="4">
    <location>
        <begin position="625"/>
        <end position="688"/>
    </location>
</feature>
<keyword evidence="3" id="KW-0804">Transcription</keyword>
<proteinExistence type="predicted"/>
<dbReference type="SUPFAM" id="SSF52540">
    <property type="entry name" value="P-loop containing nucleoside triphosphate hydrolases"/>
    <property type="match status" value="1"/>
</dbReference>
<dbReference type="InterPro" id="IPR016032">
    <property type="entry name" value="Sig_transdc_resp-reg_C-effctor"/>
</dbReference>
<dbReference type="SMART" id="SM00421">
    <property type="entry name" value="HTH_LUXR"/>
    <property type="match status" value="1"/>
</dbReference>
<dbReference type="InterPro" id="IPR027417">
    <property type="entry name" value="P-loop_NTPase"/>
</dbReference>
<dbReference type="PRINTS" id="PR00038">
    <property type="entry name" value="HTHLUXR"/>
</dbReference>
<dbReference type="KEGG" id="csur:N24_2465"/>
<dbReference type="GO" id="GO:0006355">
    <property type="term" value="P:regulation of DNA-templated transcription"/>
    <property type="evidence" value="ECO:0007669"/>
    <property type="project" value="InterPro"/>
</dbReference>
<dbReference type="GO" id="GO:0003677">
    <property type="term" value="F:DNA binding"/>
    <property type="evidence" value="ECO:0007669"/>
    <property type="project" value="UniProtKB-KW"/>
</dbReference>
<evidence type="ECO:0000256" key="2">
    <source>
        <dbReference type="ARBA" id="ARBA00023125"/>
    </source>
</evidence>
<keyword evidence="6" id="KW-1185">Reference proteome</keyword>
<dbReference type="PANTHER" id="PTHR44688:SF16">
    <property type="entry name" value="DNA-BINDING TRANSCRIPTIONAL ACTIVATOR DEVR_DOSR"/>
    <property type="match status" value="1"/>
</dbReference>
<dbReference type="InterPro" id="IPR036388">
    <property type="entry name" value="WH-like_DNA-bd_sf"/>
</dbReference>
<dbReference type="InterPro" id="IPR000792">
    <property type="entry name" value="Tscrpt_reg_LuxR_C"/>
</dbReference>
<dbReference type="Gene3D" id="1.10.10.10">
    <property type="entry name" value="Winged helix-like DNA-binding domain superfamily/Winged helix DNA-binding domain"/>
    <property type="match status" value="1"/>
</dbReference>
<sequence length="688" mass="75513">MFTTSLLPRRQLLLRRLLAEFTTDRRGRFLVVTGPHGVNKEHFTREFAAELGEFEVNHLLKKRPRLSIVVVDDVHLADPDDIQKTLNLVHTKGLIVLASAPHRIPGATDLLALPPLTVAETALLARQIVGHCTPTTAHRLNDAAGGLPQLIRELLDATPIDHWSTDRPTLTVPEHWMTTIDIKDPVLREVASHPFFDGCPVGELNADKFVEDGTLIHENGVLRFRSPEERTLVRASTPPSMAKNPREWETTEGGVDKLIAAGNLPLARLHVEELPQAEEQRAFLALYGGQSFEAASTSPFYGLATWDPDTMRGNPTFDMFADALDTGHFEATPRPDAPAEAQIHDFISGWLALVYDDPLTARRLLSRRGPSDLVGLWQSAFLARAHYVLGEFQQASAVVERGLATGDRTGASLLEPVHLWTGAQVAAMSGRTELANHYLQRLTVPDDAFLIQKLSASMGKLITASMTSDTRAASLAGDRMASVVYTTNTQQPGFWAWEDMYAISLIRTGRIDAAAAVMDGIPDSTIPSLRARNLVPQANIEIQRGSTARGVKMLSEAVDLISSVNMPAYEARILFEYGLVLRRMGRRSQAAEMFTHAEEVFTAMGAVSLAARCHGERKVAGVGGPRRSAQGLTPQEEQITALVVDGYSNQEVARELSLSAKTVEYHLTRVYKKLGVPSRGALRELLKV</sequence>
<keyword evidence="2" id="KW-0238">DNA-binding</keyword>
<dbReference type="CDD" id="cd06170">
    <property type="entry name" value="LuxR_C_like"/>
    <property type="match status" value="1"/>
</dbReference>
<protein>
    <submittedName>
        <fullName evidence="5">LuxR family transcriptional regulator</fullName>
    </submittedName>
</protein>
<dbReference type="InterPro" id="IPR011990">
    <property type="entry name" value="TPR-like_helical_dom_sf"/>
</dbReference>
<evidence type="ECO:0000256" key="1">
    <source>
        <dbReference type="ARBA" id="ARBA00023015"/>
    </source>
</evidence>
<dbReference type="AlphaFoldDB" id="A0A160PRA7"/>
<dbReference type="Pfam" id="PF00196">
    <property type="entry name" value="GerE"/>
    <property type="match status" value="1"/>
</dbReference>
<dbReference type="EMBL" id="AP017369">
    <property type="protein sequence ID" value="BAU96727.1"/>
    <property type="molecule type" value="Genomic_DNA"/>
</dbReference>
<keyword evidence="1" id="KW-0805">Transcription regulation</keyword>
<dbReference type="SUPFAM" id="SSF46894">
    <property type="entry name" value="C-terminal effector domain of the bipartite response regulators"/>
    <property type="match status" value="1"/>
</dbReference>
<evidence type="ECO:0000313" key="6">
    <source>
        <dbReference type="Proteomes" id="UP000218244"/>
    </source>
</evidence>
<dbReference type="Gene3D" id="1.25.40.10">
    <property type="entry name" value="Tetratricopeptide repeat domain"/>
    <property type="match status" value="1"/>
</dbReference>
<dbReference type="PROSITE" id="PS00622">
    <property type="entry name" value="HTH_LUXR_1"/>
    <property type="match status" value="1"/>
</dbReference>
<reference evidence="5 6" key="1">
    <citation type="submission" date="2016-02" db="EMBL/GenBank/DDBJ databases">
        <title>Corynebacterium glutamicum N24 whole genome sequencing project.</title>
        <authorList>
            <person name="Matsutani M."/>
            <person name="Nangtapong N."/>
            <person name="Yakushi T."/>
            <person name="Matsushita K."/>
        </authorList>
    </citation>
    <scope>NUCLEOTIDE SEQUENCE [LARGE SCALE GENOMIC DNA]</scope>
    <source>
        <strain evidence="5 6">N24</strain>
    </source>
</reference>
<dbReference type="Proteomes" id="UP000218244">
    <property type="component" value="Chromosome"/>
</dbReference>